<dbReference type="RefSeq" id="WP_380859846.1">
    <property type="nucleotide sequence ID" value="NZ_JBHRXV010000006.1"/>
</dbReference>
<evidence type="ECO:0000313" key="3">
    <source>
        <dbReference type="Proteomes" id="UP001595615"/>
    </source>
</evidence>
<gene>
    <name evidence="2" type="ORF">ACFOMD_08535</name>
</gene>
<evidence type="ECO:0000256" key="1">
    <source>
        <dbReference type="SAM" id="Phobius"/>
    </source>
</evidence>
<sequence length="48" mass="5342">MTPAERWRRAAVAQGKENRLMLRAIGCFVVLVIVVALAIVFGLLDLIF</sequence>
<keyword evidence="1" id="KW-0812">Transmembrane</keyword>
<reference evidence="3" key="1">
    <citation type="journal article" date="2019" name="Int. J. Syst. Evol. Microbiol.">
        <title>The Global Catalogue of Microorganisms (GCM) 10K type strain sequencing project: providing services to taxonomists for standard genome sequencing and annotation.</title>
        <authorList>
            <consortium name="The Broad Institute Genomics Platform"/>
            <consortium name="The Broad Institute Genome Sequencing Center for Infectious Disease"/>
            <person name="Wu L."/>
            <person name="Ma J."/>
        </authorList>
    </citation>
    <scope>NUCLEOTIDE SEQUENCE [LARGE SCALE GENOMIC DNA]</scope>
    <source>
        <strain evidence="3">KCTC 42644</strain>
    </source>
</reference>
<evidence type="ECO:0000313" key="2">
    <source>
        <dbReference type="EMBL" id="MFC3712614.1"/>
    </source>
</evidence>
<keyword evidence="1" id="KW-1133">Transmembrane helix</keyword>
<name>A0ABV7XBE6_9SPHN</name>
<proteinExistence type="predicted"/>
<comment type="caution">
    <text evidence="2">The sequence shown here is derived from an EMBL/GenBank/DDBJ whole genome shotgun (WGS) entry which is preliminary data.</text>
</comment>
<dbReference type="EMBL" id="JBHRXV010000006">
    <property type="protein sequence ID" value="MFC3712614.1"/>
    <property type="molecule type" value="Genomic_DNA"/>
</dbReference>
<accession>A0ABV7XBE6</accession>
<protein>
    <submittedName>
        <fullName evidence="2">Uncharacterized protein</fullName>
    </submittedName>
</protein>
<keyword evidence="1" id="KW-0472">Membrane</keyword>
<dbReference type="Proteomes" id="UP001595615">
    <property type="component" value="Unassembled WGS sequence"/>
</dbReference>
<feature type="transmembrane region" description="Helical" evidence="1">
    <location>
        <begin position="20"/>
        <end position="44"/>
    </location>
</feature>
<organism evidence="2 3">
    <name type="scientific">Sphingoaurantiacus capsulatus</name>
    <dbReference type="NCBI Taxonomy" id="1771310"/>
    <lineage>
        <taxon>Bacteria</taxon>
        <taxon>Pseudomonadati</taxon>
        <taxon>Pseudomonadota</taxon>
        <taxon>Alphaproteobacteria</taxon>
        <taxon>Sphingomonadales</taxon>
        <taxon>Sphingosinicellaceae</taxon>
        <taxon>Sphingoaurantiacus</taxon>
    </lineage>
</organism>
<keyword evidence="3" id="KW-1185">Reference proteome</keyword>